<reference evidence="2" key="1">
    <citation type="submission" date="2020-02" db="EMBL/GenBank/DDBJ databases">
        <authorList>
            <person name="Meier V. D."/>
        </authorList>
    </citation>
    <scope>NUCLEOTIDE SEQUENCE</scope>
    <source>
        <strain evidence="2">AVDCRST_MAG65</strain>
    </source>
</reference>
<protein>
    <submittedName>
        <fullName evidence="2">Uncharacterized protein</fullName>
    </submittedName>
</protein>
<feature type="compositionally biased region" description="Acidic residues" evidence="1">
    <location>
        <begin position="39"/>
        <end position="51"/>
    </location>
</feature>
<dbReference type="EMBL" id="CADCVL010000380">
    <property type="protein sequence ID" value="CAA9495122.1"/>
    <property type="molecule type" value="Genomic_DNA"/>
</dbReference>
<organism evidence="2">
    <name type="scientific">uncultured Solirubrobacteraceae bacterium</name>
    <dbReference type="NCBI Taxonomy" id="1162706"/>
    <lineage>
        <taxon>Bacteria</taxon>
        <taxon>Bacillati</taxon>
        <taxon>Actinomycetota</taxon>
        <taxon>Thermoleophilia</taxon>
        <taxon>Solirubrobacterales</taxon>
        <taxon>Solirubrobacteraceae</taxon>
        <taxon>environmental samples</taxon>
    </lineage>
</organism>
<sequence>HHPQAVYFGMRNGRLLAGGSPDEIIIGTEKDPTLRLLPPDEESAGDTDEPPAEAALAGSAERPA</sequence>
<evidence type="ECO:0000313" key="2">
    <source>
        <dbReference type="EMBL" id="CAA9495122.1"/>
    </source>
</evidence>
<proteinExistence type="predicted"/>
<name>A0A6J4SBZ0_9ACTN</name>
<gene>
    <name evidence="2" type="ORF">AVDCRST_MAG65-2262</name>
</gene>
<feature type="region of interest" description="Disordered" evidence="1">
    <location>
        <begin position="30"/>
        <end position="64"/>
    </location>
</feature>
<feature type="non-terminal residue" evidence="2">
    <location>
        <position position="1"/>
    </location>
</feature>
<dbReference type="AlphaFoldDB" id="A0A6J4SBZ0"/>
<accession>A0A6J4SBZ0</accession>
<evidence type="ECO:0000256" key="1">
    <source>
        <dbReference type="SAM" id="MobiDB-lite"/>
    </source>
</evidence>